<dbReference type="AlphaFoldDB" id="A0AA88MAI8"/>
<reference evidence="3" key="1">
    <citation type="submission" date="2023-07" db="EMBL/GenBank/DDBJ databases">
        <title>Chromosome-level Genome Assembly of Striped Snakehead (Channa striata).</title>
        <authorList>
            <person name="Liu H."/>
        </authorList>
    </citation>
    <scope>NUCLEOTIDE SEQUENCE</scope>
    <source>
        <strain evidence="3">Gz</strain>
        <tissue evidence="3">Muscle</tissue>
    </source>
</reference>
<sequence length="130" mass="14648">MEYGQKWGSAGKLGKERRTRCDQQQPPSKLRRNLRDSSGVTICIAACVLCLGVCIVVFIRTSELESRIVSLEQQREAQLSAWMLSVEQVEPVILGRLDQILDEKLAMRVPKAREVRDSHHSCLCPPEGTE</sequence>
<keyword evidence="4" id="KW-1185">Reference proteome</keyword>
<comment type="caution">
    <text evidence="3">The sequence shown here is derived from an EMBL/GenBank/DDBJ whole genome shotgun (WGS) entry which is preliminary data.</text>
</comment>
<evidence type="ECO:0000313" key="3">
    <source>
        <dbReference type="EMBL" id="KAK2832682.1"/>
    </source>
</evidence>
<name>A0AA88MAI8_CHASR</name>
<proteinExistence type="predicted"/>
<keyword evidence="2" id="KW-0472">Membrane</keyword>
<dbReference type="EMBL" id="JAUPFM010000013">
    <property type="protein sequence ID" value="KAK2832682.1"/>
    <property type="molecule type" value="Genomic_DNA"/>
</dbReference>
<organism evidence="3 4">
    <name type="scientific">Channa striata</name>
    <name type="common">Snakehead murrel</name>
    <name type="synonym">Ophicephalus striatus</name>
    <dbReference type="NCBI Taxonomy" id="64152"/>
    <lineage>
        <taxon>Eukaryota</taxon>
        <taxon>Metazoa</taxon>
        <taxon>Chordata</taxon>
        <taxon>Craniata</taxon>
        <taxon>Vertebrata</taxon>
        <taxon>Euteleostomi</taxon>
        <taxon>Actinopterygii</taxon>
        <taxon>Neopterygii</taxon>
        <taxon>Teleostei</taxon>
        <taxon>Neoteleostei</taxon>
        <taxon>Acanthomorphata</taxon>
        <taxon>Anabantaria</taxon>
        <taxon>Anabantiformes</taxon>
        <taxon>Channoidei</taxon>
        <taxon>Channidae</taxon>
        <taxon>Channa</taxon>
    </lineage>
</organism>
<keyword evidence="2" id="KW-0812">Transmembrane</keyword>
<evidence type="ECO:0000313" key="4">
    <source>
        <dbReference type="Proteomes" id="UP001187415"/>
    </source>
</evidence>
<evidence type="ECO:0000256" key="1">
    <source>
        <dbReference type="SAM" id="MobiDB-lite"/>
    </source>
</evidence>
<dbReference type="Proteomes" id="UP001187415">
    <property type="component" value="Unassembled WGS sequence"/>
</dbReference>
<feature type="transmembrane region" description="Helical" evidence="2">
    <location>
        <begin position="39"/>
        <end position="59"/>
    </location>
</feature>
<keyword evidence="2" id="KW-1133">Transmembrane helix</keyword>
<gene>
    <name evidence="3" type="ORF">Q5P01_016571</name>
</gene>
<protein>
    <submittedName>
        <fullName evidence="3">Uncharacterized protein</fullName>
    </submittedName>
</protein>
<evidence type="ECO:0000256" key="2">
    <source>
        <dbReference type="SAM" id="Phobius"/>
    </source>
</evidence>
<feature type="region of interest" description="Disordered" evidence="1">
    <location>
        <begin position="1"/>
        <end position="33"/>
    </location>
</feature>
<accession>A0AA88MAI8</accession>